<evidence type="ECO:0000313" key="1">
    <source>
        <dbReference type="EMBL" id="GGM42054.1"/>
    </source>
</evidence>
<comment type="caution">
    <text evidence="1">The sequence shown here is derived from an EMBL/GenBank/DDBJ whole genome shotgun (WGS) entry which is preliminary data.</text>
</comment>
<evidence type="ECO:0000313" key="2">
    <source>
        <dbReference type="Proteomes" id="UP000637578"/>
    </source>
</evidence>
<proteinExistence type="predicted"/>
<dbReference type="EMBL" id="BMMK01000003">
    <property type="protein sequence ID" value="GGM42054.1"/>
    <property type="molecule type" value="Genomic_DNA"/>
</dbReference>
<gene>
    <name evidence="1" type="ORF">GCM10012275_11270</name>
</gene>
<keyword evidence="2" id="KW-1185">Reference proteome</keyword>
<protein>
    <submittedName>
        <fullName evidence="1">Uncharacterized protein</fullName>
    </submittedName>
</protein>
<reference evidence="1" key="2">
    <citation type="submission" date="2020-09" db="EMBL/GenBank/DDBJ databases">
        <authorList>
            <person name="Sun Q."/>
            <person name="Zhou Y."/>
        </authorList>
    </citation>
    <scope>NUCLEOTIDE SEQUENCE</scope>
    <source>
        <strain evidence="1">CGMCC 4.5737</strain>
    </source>
</reference>
<reference evidence="1" key="1">
    <citation type="journal article" date="2014" name="Int. J. Syst. Evol. Microbiol.">
        <title>Complete genome sequence of Corynebacterium casei LMG S-19264T (=DSM 44701T), isolated from a smear-ripened cheese.</title>
        <authorList>
            <consortium name="US DOE Joint Genome Institute (JGI-PGF)"/>
            <person name="Walter F."/>
            <person name="Albersmeier A."/>
            <person name="Kalinowski J."/>
            <person name="Ruckert C."/>
        </authorList>
    </citation>
    <scope>NUCLEOTIDE SEQUENCE</scope>
    <source>
        <strain evidence="1">CGMCC 4.5737</strain>
    </source>
</reference>
<accession>A0A8J3C6M6</accession>
<name>A0A8J3C6M6_9PSEU</name>
<sequence>MTAQLTLARTPEQQIFLGTNAMLIHEALARTRMYEDHAAASQERLARQLLRTQRWRWLARYADRRANRAATGLCR</sequence>
<dbReference type="AlphaFoldDB" id="A0A8J3C6M6"/>
<organism evidence="1 2">
    <name type="scientific">Longimycelium tulufanense</name>
    <dbReference type="NCBI Taxonomy" id="907463"/>
    <lineage>
        <taxon>Bacteria</taxon>
        <taxon>Bacillati</taxon>
        <taxon>Actinomycetota</taxon>
        <taxon>Actinomycetes</taxon>
        <taxon>Pseudonocardiales</taxon>
        <taxon>Pseudonocardiaceae</taxon>
        <taxon>Longimycelium</taxon>
    </lineage>
</organism>
<dbReference type="RefSeq" id="WP_189054881.1">
    <property type="nucleotide sequence ID" value="NZ_BMMK01000003.1"/>
</dbReference>
<dbReference type="Proteomes" id="UP000637578">
    <property type="component" value="Unassembled WGS sequence"/>
</dbReference>